<evidence type="ECO:0000313" key="2">
    <source>
        <dbReference type="EMBL" id="KAF6457248.1"/>
    </source>
</evidence>
<feature type="compositionally biased region" description="Basic residues" evidence="1">
    <location>
        <begin position="159"/>
        <end position="168"/>
    </location>
</feature>
<evidence type="ECO:0000256" key="1">
    <source>
        <dbReference type="SAM" id="MobiDB-lite"/>
    </source>
</evidence>
<keyword evidence="3" id="KW-1185">Reference proteome</keyword>
<accession>A0A7J8GBN3</accession>
<proteinExistence type="predicted"/>
<sequence length="168" mass="18188">MQWVSNACSGVSNAHSEVSNAHSGGANSAFLRSPQFTSVWVSREACSPVSSVWAPALLPRKADVPTGFSGFQLMSCSPGLIAWPWGRRGLTHRNDVLVNPEHWLPRETKAPAVESANVCGVRLPTTAKVQLPTRWHSARGRRDTGRIGSHTPGQVGSAHHPRRRGVRS</sequence>
<evidence type="ECO:0000313" key="3">
    <source>
        <dbReference type="Proteomes" id="UP000593571"/>
    </source>
</evidence>
<comment type="caution">
    <text evidence="2">The sequence shown here is derived from an EMBL/GenBank/DDBJ whole genome shotgun (WGS) entry which is preliminary data.</text>
</comment>
<dbReference type="EMBL" id="JACASE010000006">
    <property type="protein sequence ID" value="KAF6457248.1"/>
    <property type="molecule type" value="Genomic_DNA"/>
</dbReference>
<dbReference type="AlphaFoldDB" id="A0A7J8GBN3"/>
<protein>
    <submittedName>
        <fullName evidence="2">Uncharacterized protein</fullName>
    </submittedName>
</protein>
<feature type="region of interest" description="Disordered" evidence="1">
    <location>
        <begin position="135"/>
        <end position="168"/>
    </location>
</feature>
<reference evidence="2 3" key="1">
    <citation type="journal article" date="2020" name="Nature">
        <title>Six reference-quality genomes reveal evolution of bat adaptations.</title>
        <authorList>
            <person name="Jebb D."/>
            <person name="Huang Z."/>
            <person name="Pippel M."/>
            <person name="Hughes G.M."/>
            <person name="Lavrichenko K."/>
            <person name="Devanna P."/>
            <person name="Winkler S."/>
            <person name="Jermiin L.S."/>
            <person name="Skirmuntt E.C."/>
            <person name="Katzourakis A."/>
            <person name="Burkitt-Gray L."/>
            <person name="Ray D.A."/>
            <person name="Sullivan K.A.M."/>
            <person name="Roscito J.G."/>
            <person name="Kirilenko B.M."/>
            <person name="Davalos L.M."/>
            <person name="Corthals A.P."/>
            <person name="Power M.L."/>
            <person name="Jones G."/>
            <person name="Ransome R.D."/>
            <person name="Dechmann D.K.N."/>
            <person name="Locatelli A.G."/>
            <person name="Puechmaille S.J."/>
            <person name="Fedrigo O."/>
            <person name="Jarvis E.D."/>
            <person name="Hiller M."/>
            <person name="Vernes S.C."/>
            <person name="Myers E.W."/>
            <person name="Teeling E.C."/>
        </authorList>
    </citation>
    <scope>NUCLEOTIDE SEQUENCE [LARGE SCALE GENOMIC DNA]</scope>
    <source>
        <strain evidence="2">MRouAeg1</strain>
        <tissue evidence="2">Muscle</tissue>
    </source>
</reference>
<name>A0A7J8GBN3_ROUAE</name>
<dbReference type="Proteomes" id="UP000593571">
    <property type="component" value="Unassembled WGS sequence"/>
</dbReference>
<organism evidence="2 3">
    <name type="scientific">Rousettus aegyptiacus</name>
    <name type="common">Egyptian fruit bat</name>
    <name type="synonym">Pteropus aegyptiacus</name>
    <dbReference type="NCBI Taxonomy" id="9407"/>
    <lineage>
        <taxon>Eukaryota</taxon>
        <taxon>Metazoa</taxon>
        <taxon>Chordata</taxon>
        <taxon>Craniata</taxon>
        <taxon>Vertebrata</taxon>
        <taxon>Euteleostomi</taxon>
        <taxon>Mammalia</taxon>
        <taxon>Eutheria</taxon>
        <taxon>Laurasiatheria</taxon>
        <taxon>Chiroptera</taxon>
        <taxon>Yinpterochiroptera</taxon>
        <taxon>Pteropodoidea</taxon>
        <taxon>Pteropodidae</taxon>
        <taxon>Rousettinae</taxon>
        <taxon>Rousettus</taxon>
    </lineage>
</organism>
<gene>
    <name evidence="2" type="ORF">HJG63_011768</name>
</gene>